<dbReference type="EMBL" id="JACHJB010000001">
    <property type="protein sequence ID" value="MBB6343758.1"/>
    <property type="molecule type" value="Genomic_DNA"/>
</dbReference>
<gene>
    <name evidence="2" type="ORF">FHU36_000267</name>
</gene>
<dbReference type="InterPro" id="IPR011989">
    <property type="entry name" value="ARM-like"/>
</dbReference>
<sequence>MRDDPEQERPRVDSITSAVHEADSPLWSVRATAGRRLAAAAHVPEVSEVLHRLLLDPDDTGVTQETAKALMQRGGVYGLRAVLVALACAQDFETAEQLWAEICGDPRWITESGADQLVQQLRELTSDEDDGVRTEAQSLLLRMKQPQGEPMPFR</sequence>
<reference evidence="2 3" key="1">
    <citation type="submission" date="2020-08" db="EMBL/GenBank/DDBJ databases">
        <title>Sequencing the genomes of 1000 actinobacteria strains.</title>
        <authorList>
            <person name="Klenk H.-P."/>
        </authorList>
    </citation>
    <scope>NUCLEOTIDE SEQUENCE [LARGE SCALE GENOMIC DNA]</scope>
    <source>
        <strain evidence="2 3">DSM 45913</strain>
    </source>
</reference>
<evidence type="ECO:0000313" key="3">
    <source>
        <dbReference type="Proteomes" id="UP000583800"/>
    </source>
</evidence>
<dbReference type="SUPFAM" id="SSF48371">
    <property type="entry name" value="ARM repeat"/>
    <property type="match status" value="1"/>
</dbReference>
<dbReference type="Gene3D" id="1.25.10.10">
    <property type="entry name" value="Leucine-rich Repeat Variant"/>
    <property type="match status" value="1"/>
</dbReference>
<dbReference type="Proteomes" id="UP000583800">
    <property type="component" value="Unassembled WGS sequence"/>
</dbReference>
<accession>A0A7X0ETU2</accession>
<feature type="region of interest" description="Disordered" evidence="1">
    <location>
        <begin position="126"/>
        <end position="154"/>
    </location>
</feature>
<protein>
    <submittedName>
        <fullName evidence="2">HEAT repeat protein</fullName>
    </submittedName>
</protein>
<evidence type="ECO:0000313" key="2">
    <source>
        <dbReference type="EMBL" id="MBB6343758.1"/>
    </source>
</evidence>
<dbReference type="RefSeq" id="WP_185081984.1">
    <property type="nucleotide sequence ID" value="NZ_JACHJB010000001.1"/>
</dbReference>
<dbReference type="InterPro" id="IPR016024">
    <property type="entry name" value="ARM-type_fold"/>
</dbReference>
<name>A0A7X0ETU2_9ACTN</name>
<proteinExistence type="predicted"/>
<keyword evidence="3" id="KW-1185">Reference proteome</keyword>
<evidence type="ECO:0000256" key="1">
    <source>
        <dbReference type="SAM" id="MobiDB-lite"/>
    </source>
</evidence>
<dbReference type="AlphaFoldDB" id="A0A7X0ETU2"/>
<organism evidence="2 3">
    <name type="scientific">Nonomuraea muscovyensis</name>
    <dbReference type="NCBI Taxonomy" id="1124761"/>
    <lineage>
        <taxon>Bacteria</taxon>
        <taxon>Bacillati</taxon>
        <taxon>Actinomycetota</taxon>
        <taxon>Actinomycetes</taxon>
        <taxon>Streptosporangiales</taxon>
        <taxon>Streptosporangiaceae</taxon>
        <taxon>Nonomuraea</taxon>
    </lineage>
</organism>
<comment type="caution">
    <text evidence="2">The sequence shown here is derived from an EMBL/GenBank/DDBJ whole genome shotgun (WGS) entry which is preliminary data.</text>
</comment>